<name>A0A0F3IL91_9GAMM</name>
<dbReference type="Pfam" id="PF00291">
    <property type="entry name" value="PALP"/>
    <property type="match status" value="1"/>
</dbReference>
<evidence type="ECO:0000313" key="8">
    <source>
        <dbReference type="Proteomes" id="UP000033684"/>
    </source>
</evidence>
<feature type="active site" description="Nucleophile" evidence="4">
    <location>
        <position position="78"/>
    </location>
</feature>
<feature type="domain" description="Tryptophan synthase beta chain-like PALP" evidence="6">
    <location>
        <begin position="13"/>
        <end position="294"/>
    </location>
</feature>
<dbReference type="PIRSF" id="PIRSF006278">
    <property type="entry name" value="ACCD_DCysDesulf"/>
    <property type="match status" value="1"/>
</dbReference>
<reference evidence="8" key="1">
    <citation type="submission" date="2015-03" db="EMBL/GenBank/DDBJ databases">
        <title>Draft genome sequence of a novel methanotroph (Sn10-6) isolated from flooded ricefield rhizosphere in India.</title>
        <authorList>
            <person name="Pandit P.S."/>
            <person name="Pore S.D."/>
            <person name="Arora P."/>
            <person name="Kapse N.G."/>
            <person name="Dhakephalkar P.K."/>
            <person name="Rahalkar M.C."/>
        </authorList>
    </citation>
    <scope>NUCLEOTIDE SEQUENCE [LARGE SCALE GENOMIC DNA]</scope>
    <source>
        <strain evidence="8">Sn10-6</strain>
    </source>
</reference>
<proteinExistence type="inferred from homology"/>
<keyword evidence="8" id="KW-1185">Reference proteome</keyword>
<evidence type="ECO:0000259" key="6">
    <source>
        <dbReference type="Pfam" id="PF00291"/>
    </source>
</evidence>
<dbReference type="InterPro" id="IPR027278">
    <property type="entry name" value="ACCD_DCysDesulf"/>
</dbReference>
<comment type="cofactor">
    <cofactor evidence="1">
        <name>pyridoxal 5'-phosphate</name>
        <dbReference type="ChEBI" id="CHEBI:597326"/>
    </cofactor>
</comment>
<dbReference type="PATRIC" id="fig|1632867.3.peg.3955"/>
<dbReference type="EMBL" id="LAJX01000034">
    <property type="protein sequence ID" value="KJV07486.1"/>
    <property type="molecule type" value="Genomic_DNA"/>
</dbReference>
<evidence type="ECO:0000256" key="3">
    <source>
        <dbReference type="ARBA" id="ARBA00022898"/>
    </source>
</evidence>
<dbReference type="PANTHER" id="PTHR43780:SF2">
    <property type="entry name" value="1-AMINOCYCLOPROPANE-1-CARBOXYLATE DEAMINASE-RELATED"/>
    <property type="match status" value="1"/>
</dbReference>
<organism evidence="7 8">
    <name type="scientific">Methylocucumis oryzae</name>
    <dbReference type="NCBI Taxonomy" id="1632867"/>
    <lineage>
        <taxon>Bacteria</taxon>
        <taxon>Pseudomonadati</taxon>
        <taxon>Pseudomonadota</taxon>
        <taxon>Gammaproteobacteria</taxon>
        <taxon>Methylococcales</taxon>
        <taxon>Methylococcaceae</taxon>
        <taxon>Methylocucumis</taxon>
    </lineage>
</organism>
<comment type="similarity">
    <text evidence="2">Belongs to the ACC deaminase/D-cysteine desulfhydrase family.</text>
</comment>
<dbReference type="OrthoDB" id="9801249at2"/>
<dbReference type="InterPro" id="IPR001926">
    <property type="entry name" value="TrpB-like_PALP"/>
</dbReference>
<sequence length="304" mass="34250">MPCVDTRLLKLEQAFNPAPLIQVHDKLFSQHRIELWLKRDDLLHPVISGNKWRKLKYILNHALQSGCNELLSMGGAYSNHLHALAYAGYQLGLSTQAYIRGEEPQSHNATLNDLSQWGMQLHFISRSAYKNLRNYKNWQDLPGIQRHQYWIPEGGSTSLAMAGVAELAQELPADVHYLCVPCGTGITLAGIIKHIDNKANVIGFAACKNADTIISDLQTWLTPAHHYWHLNLDYHLGGFAKITPELIAFMQQIEQQTGIPLEPIYTGKMLYGIYDLVRRNYFPAGSKIVAIHTGGLQGNRGFQR</sequence>
<protein>
    <submittedName>
        <fullName evidence="7">1-aminocyclopropane-1-carboxylate deaminase</fullName>
    </submittedName>
</protein>
<dbReference type="Proteomes" id="UP000033684">
    <property type="component" value="Unassembled WGS sequence"/>
</dbReference>
<dbReference type="RefSeq" id="WP_045778318.1">
    <property type="nucleotide sequence ID" value="NZ_LAJX01000034.1"/>
</dbReference>
<dbReference type="GO" id="GO:0019148">
    <property type="term" value="F:D-cysteine desulfhydrase activity"/>
    <property type="evidence" value="ECO:0007669"/>
    <property type="project" value="TreeGrafter"/>
</dbReference>
<accession>A0A0F3IL91</accession>
<dbReference type="PANTHER" id="PTHR43780">
    <property type="entry name" value="1-AMINOCYCLOPROPANE-1-CARBOXYLATE DEAMINASE-RELATED"/>
    <property type="match status" value="1"/>
</dbReference>
<evidence type="ECO:0000256" key="1">
    <source>
        <dbReference type="ARBA" id="ARBA00001933"/>
    </source>
</evidence>
<reference evidence="7 8" key="2">
    <citation type="journal article" date="2016" name="Microb. Ecol.">
        <title>Genome Characteristics of a Novel Type I Methanotroph (Sn10-6) Isolated from a Flooded Indian Rice Field.</title>
        <authorList>
            <person name="Rahalkar M.C."/>
            <person name="Pandit P.S."/>
            <person name="Dhakephalkar P.K."/>
            <person name="Pore S."/>
            <person name="Arora P."/>
            <person name="Kapse N."/>
        </authorList>
    </citation>
    <scope>NUCLEOTIDE SEQUENCE [LARGE SCALE GENOMIC DNA]</scope>
    <source>
        <strain evidence="7 8">Sn10-6</strain>
    </source>
</reference>
<keyword evidence="3 5" id="KW-0663">Pyridoxal phosphate</keyword>
<gene>
    <name evidence="7" type="ORF">VZ94_04460</name>
</gene>
<dbReference type="AlphaFoldDB" id="A0A0F3IL91"/>
<dbReference type="InterPro" id="IPR036052">
    <property type="entry name" value="TrpB-like_PALP_sf"/>
</dbReference>
<feature type="modified residue" description="N6-(pyridoxal phosphate)lysine" evidence="5">
    <location>
        <position position="51"/>
    </location>
</feature>
<evidence type="ECO:0000256" key="2">
    <source>
        <dbReference type="ARBA" id="ARBA00008639"/>
    </source>
</evidence>
<dbReference type="SUPFAM" id="SSF53686">
    <property type="entry name" value="Tryptophan synthase beta subunit-like PLP-dependent enzymes"/>
    <property type="match status" value="1"/>
</dbReference>
<evidence type="ECO:0000256" key="4">
    <source>
        <dbReference type="PIRSR" id="PIRSR006278-1"/>
    </source>
</evidence>
<comment type="caution">
    <text evidence="7">The sequence shown here is derived from an EMBL/GenBank/DDBJ whole genome shotgun (WGS) entry which is preliminary data.</text>
</comment>
<evidence type="ECO:0000256" key="5">
    <source>
        <dbReference type="PIRSR" id="PIRSR006278-2"/>
    </source>
</evidence>
<evidence type="ECO:0000313" key="7">
    <source>
        <dbReference type="EMBL" id="KJV07486.1"/>
    </source>
</evidence>
<dbReference type="Gene3D" id="3.40.50.1100">
    <property type="match status" value="2"/>
</dbReference>